<feature type="transmembrane region" description="Helical" evidence="2">
    <location>
        <begin position="112"/>
        <end position="135"/>
    </location>
</feature>
<keyword evidence="2" id="KW-1133">Transmembrane helix</keyword>
<keyword evidence="2" id="KW-0812">Transmembrane</keyword>
<name>A0A1B8B051_FUSPO</name>
<dbReference type="EMBL" id="LYXU01000001">
    <property type="protein sequence ID" value="OBS26125.1"/>
    <property type="molecule type" value="Genomic_DNA"/>
</dbReference>
<reference evidence="3 4" key="1">
    <citation type="submission" date="2016-06" db="EMBL/GenBank/DDBJ databases">
        <title>Living apart together: crosstalk between the core and supernumerary genomes in a fungal plant pathogen.</title>
        <authorList>
            <person name="Vanheule A."/>
            <person name="Audenaert K."/>
            <person name="Warris S."/>
            <person name="Van De Geest H."/>
            <person name="Schijlen E."/>
            <person name="Hofte M."/>
            <person name="De Saeger S."/>
            <person name="Haesaert G."/>
            <person name="Waalwijk C."/>
            <person name="Van Der Lee T."/>
        </authorList>
    </citation>
    <scope>NUCLEOTIDE SEQUENCE [LARGE SCALE GENOMIC DNA]</scope>
    <source>
        <strain evidence="3 4">2516</strain>
    </source>
</reference>
<organism evidence="3 4">
    <name type="scientific">Fusarium poae</name>
    <dbReference type="NCBI Taxonomy" id="36050"/>
    <lineage>
        <taxon>Eukaryota</taxon>
        <taxon>Fungi</taxon>
        <taxon>Dikarya</taxon>
        <taxon>Ascomycota</taxon>
        <taxon>Pezizomycotina</taxon>
        <taxon>Sordariomycetes</taxon>
        <taxon>Hypocreomycetidae</taxon>
        <taxon>Hypocreales</taxon>
        <taxon>Nectriaceae</taxon>
        <taxon>Fusarium</taxon>
    </lineage>
</organism>
<evidence type="ECO:0000313" key="3">
    <source>
        <dbReference type="EMBL" id="OBS26125.1"/>
    </source>
</evidence>
<comment type="caution">
    <text evidence="3">The sequence shown here is derived from an EMBL/GenBank/DDBJ whole genome shotgun (WGS) entry which is preliminary data.</text>
</comment>
<feature type="compositionally biased region" description="Basic and acidic residues" evidence="1">
    <location>
        <begin position="16"/>
        <end position="40"/>
    </location>
</feature>
<evidence type="ECO:0008006" key="5">
    <source>
        <dbReference type="Google" id="ProtNLM"/>
    </source>
</evidence>
<feature type="transmembrane region" description="Helical" evidence="2">
    <location>
        <begin position="206"/>
        <end position="227"/>
    </location>
</feature>
<gene>
    <name evidence="3" type="ORF">FPOA_00068</name>
</gene>
<evidence type="ECO:0000256" key="2">
    <source>
        <dbReference type="SAM" id="Phobius"/>
    </source>
</evidence>
<proteinExistence type="predicted"/>
<dbReference type="STRING" id="36050.A0A1B8B051"/>
<protein>
    <recommendedName>
        <fullName evidence="5">MARVEL domain-containing protein</fullName>
    </recommendedName>
</protein>
<keyword evidence="2" id="KW-0472">Membrane</keyword>
<dbReference type="Proteomes" id="UP000091967">
    <property type="component" value="Unassembled WGS sequence"/>
</dbReference>
<feature type="transmembrane region" description="Helical" evidence="2">
    <location>
        <begin position="60"/>
        <end position="81"/>
    </location>
</feature>
<feature type="region of interest" description="Disordered" evidence="1">
    <location>
        <begin position="1"/>
        <end position="53"/>
    </location>
</feature>
<evidence type="ECO:0000313" key="4">
    <source>
        <dbReference type="Proteomes" id="UP000091967"/>
    </source>
</evidence>
<keyword evidence="4" id="KW-1185">Reference proteome</keyword>
<sequence>MDLSAPSGYESYSNRLDPHDEVDNSHVEKAARLSSDEHSLLKQRRAPPKSKGGALDSIRLALRVLILLVNLSILGLLAHGVNVWQTTHNSIDRNDDGGVRTRWPSIKMLSTWLMLAMAIFASVVQIVALVTRLSFFLSMRDGAVHNIAVFVSSGLVIAGWIAASVYLIVDKEVLKNNHWDLWSWSCQNNSRQSYIPWASLCTEMTFTYAASLGVMLLEIVTLVLFVASLRGMNILGKYNRASSN</sequence>
<dbReference type="AlphaFoldDB" id="A0A1B8B051"/>
<dbReference type="PANTHER" id="PTHR42069:SF1">
    <property type="entry name" value="MARVEL DOMAIN-CONTAINING PROTEIN"/>
    <property type="match status" value="1"/>
</dbReference>
<dbReference type="PANTHER" id="PTHR42069">
    <property type="entry name" value="HYPHAL ANASTAMOSIS-8 PROTEIN"/>
    <property type="match status" value="1"/>
</dbReference>
<accession>A0A1B8B051</accession>
<feature type="transmembrane region" description="Helical" evidence="2">
    <location>
        <begin position="147"/>
        <end position="169"/>
    </location>
</feature>
<evidence type="ECO:0000256" key="1">
    <source>
        <dbReference type="SAM" id="MobiDB-lite"/>
    </source>
</evidence>